<evidence type="ECO:0000313" key="2">
    <source>
        <dbReference type="EMBL" id="MBA0810629.1"/>
    </source>
</evidence>
<gene>
    <name evidence="2" type="ORF">Gohar_002601</name>
</gene>
<dbReference type="EMBL" id="JABFAD010000010">
    <property type="protein sequence ID" value="MBA0810629.1"/>
    <property type="molecule type" value="Genomic_DNA"/>
</dbReference>
<keyword evidence="3" id="KW-1185">Reference proteome</keyword>
<evidence type="ECO:0000256" key="1">
    <source>
        <dbReference type="SAM" id="MobiDB-lite"/>
    </source>
</evidence>
<dbReference type="Proteomes" id="UP000593560">
    <property type="component" value="Unassembled WGS sequence"/>
</dbReference>
<feature type="region of interest" description="Disordered" evidence="1">
    <location>
        <begin position="1"/>
        <end position="24"/>
    </location>
</feature>
<proteinExistence type="predicted"/>
<organism evidence="2 3">
    <name type="scientific">Gossypium harknessii</name>
    <dbReference type="NCBI Taxonomy" id="34285"/>
    <lineage>
        <taxon>Eukaryota</taxon>
        <taxon>Viridiplantae</taxon>
        <taxon>Streptophyta</taxon>
        <taxon>Embryophyta</taxon>
        <taxon>Tracheophyta</taxon>
        <taxon>Spermatophyta</taxon>
        <taxon>Magnoliopsida</taxon>
        <taxon>eudicotyledons</taxon>
        <taxon>Gunneridae</taxon>
        <taxon>Pentapetalae</taxon>
        <taxon>rosids</taxon>
        <taxon>malvids</taxon>
        <taxon>Malvales</taxon>
        <taxon>Malvaceae</taxon>
        <taxon>Malvoideae</taxon>
        <taxon>Gossypium</taxon>
    </lineage>
</organism>
<evidence type="ECO:0000313" key="3">
    <source>
        <dbReference type="Proteomes" id="UP000593560"/>
    </source>
</evidence>
<comment type="caution">
    <text evidence="2">The sequence shown here is derived from an EMBL/GenBank/DDBJ whole genome shotgun (WGS) entry which is preliminary data.</text>
</comment>
<dbReference type="AlphaFoldDB" id="A0A7J9HLA1"/>
<name>A0A7J9HLA1_9ROSI</name>
<feature type="compositionally biased region" description="Basic residues" evidence="1">
    <location>
        <begin position="15"/>
        <end position="24"/>
    </location>
</feature>
<accession>A0A7J9HLA1</accession>
<reference evidence="2 3" key="1">
    <citation type="journal article" date="2019" name="Genome Biol. Evol.">
        <title>Insights into the evolution of the New World diploid cottons (Gossypium, subgenus Houzingenia) based on genome sequencing.</title>
        <authorList>
            <person name="Grover C.E."/>
            <person name="Arick M.A. 2nd"/>
            <person name="Thrash A."/>
            <person name="Conover J.L."/>
            <person name="Sanders W.S."/>
            <person name="Peterson D.G."/>
            <person name="Frelichowski J.E."/>
            <person name="Scheffler J.A."/>
            <person name="Scheffler B.E."/>
            <person name="Wendel J.F."/>
        </authorList>
    </citation>
    <scope>NUCLEOTIDE SEQUENCE [LARGE SCALE GENOMIC DNA]</scope>
    <source>
        <strain evidence="2">0</strain>
        <tissue evidence="2">Leaf</tissue>
    </source>
</reference>
<protein>
    <submittedName>
        <fullName evidence="2">Uncharacterized protein</fullName>
    </submittedName>
</protein>
<sequence>MESSWFKKSIPNTKTIKKKQNSKL</sequence>